<dbReference type="Pfam" id="PF00855">
    <property type="entry name" value="PWWP"/>
    <property type="match status" value="1"/>
</dbReference>
<evidence type="ECO:0000256" key="2">
    <source>
        <dbReference type="ARBA" id="ARBA00022741"/>
    </source>
</evidence>
<name>A0A6J8BTI3_MYTCO</name>
<evidence type="ECO:0000256" key="3">
    <source>
        <dbReference type="ARBA" id="ARBA00022763"/>
    </source>
</evidence>
<dbReference type="InterPro" id="IPR027417">
    <property type="entry name" value="P-loop_NTPase"/>
</dbReference>
<dbReference type="Gene3D" id="2.30.30.140">
    <property type="match status" value="1"/>
</dbReference>
<dbReference type="Pfam" id="PF05188">
    <property type="entry name" value="MutS_II"/>
    <property type="match status" value="1"/>
</dbReference>
<keyword evidence="2 6" id="KW-0547">Nucleotide-binding</keyword>
<evidence type="ECO:0000256" key="6">
    <source>
        <dbReference type="PIRNR" id="PIRNR037677"/>
    </source>
</evidence>
<dbReference type="InterPro" id="IPR017261">
    <property type="entry name" value="DNA_mismatch_repair_MutS/MSH"/>
</dbReference>
<feature type="domain" description="PWWP" evidence="8">
    <location>
        <begin position="39"/>
        <end position="100"/>
    </location>
</feature>
<gene>
    <name evidence="9" type="ORF">MCOR_21524</name>
</gene>
<evidence type="ECO:0000259" key="8">
    <source>
        <dbReference type="PROSITE" id="PS50812"/>
    </source>
</evidence>
<dbReference type="InterPro" id="IPR000313">
    <property type="entry name" value="PWWP_dom"/>
</dbReference>
<feature type="region of interest" description="Disordered" evidence="7">
    <location>
        <begin position="165"/>
        <end position="299"/>
    </location>
</feature>
<dbReference type="Gene3D" id="3.30.420.110">
    <property type="entry name" value="MutS, connector domain"/>
    <property type="match status" value="2"/>
</dbReference>
<feature type="compositionally biased region" description="Acidic residues" evidence="7">
    <location>
        <begin position="232"/>
        <end position="247"/>
    </location>
</feature>
<dbReference type="OrthoDB" id="10252754at2759"/>
<evidence type="ECO:0000313" key="9">
    <source>
        <dbReference type="EMBL" id="CAC5386039.1"/>
    </source>
</evidence>
<evidence type="ECO:0000256" key="5">
    <source>
        <dbReference type="ARBA" id="ARBA00023125"/>
    </source>
</evidence>
<proteinExistence type="inferred from homology"/>
<dbReference type="Pfam" id="PF01624">
    <property type="entry name" value="MutS_I"/>
    <property type="match status" value="1"/>
</dbReference>
<dbReference type="InterPro" id="IPR036187">
    <property type="entry name" value="DNA_mismatch_repair_MutS_sf"/>
</dbReference>
<feature type="compositionally biased region" description="Basic residues" evidence="7">
    <location>
        <begin position="184"/>
        <end position="209"/>
    </location>
</feature>
<keyword evidence="4 6" id="KW-0067">ATP-binding</keyword>
<dbReference type="Pfam" id="PF05192">
    <property type="entry name" value="MutS_III"/>
    <property type="match status" value="1"/>
</dbReference>
<evidence type="ECO:0000256" key="7">
    <source>
        <dbReference type="SAM" id="MobiDB-lite"/>
    </source>
</evidence>
<accession>A0A6J8BTI3</accession>
<dbReference type="InterPro" id="IPR036678">
    <property type="entry name" value="MutS_con_dom_sf"/>
</dbReference>
<organism evidence="9 10">
    <name type="scientific">Mytilus coruscus</name>
    <name type="common">Sea mussel</name>
    <dbReference type="NCBI Taxonomy" id="42192"/>
    <lineage>
        <taxon>Eukaryota</taxon>
        <taxon>Metazoa</taxon>
        <taxon>Spiralia</taxon>
        <taxon>Lophotrochozoa</taxon>
        <taxon>Mollusca</taxon>
        <taxon>Bivalvia</taxon>
        <taxon>Autobranchia</taxon>
        <taxon>Pteriomorphia</taxon>
        <taxon>Mytilida</taxon>
        <taxon>Mytiloidea</taxon>
        <taxon>Mytilidae</taxon>
        <taxon>Mytilinae</taxon>
        <taxon>Mytilus</taxon>
    </lineage>
</organism>
<dbReference type="InterPro" id="IPR007696">
    <property type="entry name" value="DNA_mismatch_repair_MutS_core"/>
</dbReference>
<dbReference type="PANTHER" id="PTHR11361">
    <property type="entry name" value="DNA MISMATCH REPAIR PROTEIN MUTS FAMILY MEMBER"/>
    <property type="match status" value="1"/>
</dbReference>
<sequence length="1190" mass="135396">MNNWIPKKKLRYRINHSKGESPQNTGMTNCRIHQSKYQLGDLLWSKLEGYPWWPSLVCNHPTENTHVKGGKNAQVHVQFFDDPVSRSWVKVKNVRSYIGSDDKECQKGGTFFSMNMLVRKAGDEADKAMKMNVEDRLKLVVNLLPSDNEEDEMDFDPDIFDAEMEEGESNNSKENKDLEQSKTTPKKTPKKSPRKGRRSARQPKLKRRRIIESKNSSDEDSGDEFKPGSDSSGEEDDSSGVDENDVSDIDHESEIDSPIKNENRKRKRPPPKQKISDTPSSLTPSANRNSFTPSVGEKTKSRLSMFSASDSGPSVTGSSEQEANFPHVKLPFLQPGKILDIKGHPESDPDYDPRTVSIPDTFLKQQTPGMRQWWELKSKYYDTILFFKMGKFYELFHMDAVVGVNELGIIYMKGEQAHSGFPEIAYTRYASTLLQKGYKVARIEQTETPDMMNDRLKNMSRMATKFDKVVRREVCRVTTKGTQTFSFLDGDATEAKSNFLLGIAEKEDSPEGCSTYGVCFVDTSIGKFHAMSRMATKFDKVVRREVCRVTTKGTQTFSFLDGDATEAKSNFLLGIAEKEDSPEGCSTYGVCFVDTSIGKFHARQFTDDRYSSRLRTLIAHYTPVQVLLERGKCSQKTNQLINNNLISVTKEFLAPGSEFWESGKTLKRLAEEDYFRSEDELVWPDTIKKMISDSDSLGLTAADEYNLAVRALGSVTWVLDGVILANLDVTENWPNGTLEAHFLQRLDQCSTPFGDSLGLTAADEYNLAVRALGSVTWYLQFCLLDTDLLTMKNFEEYTPLDDNVIKTRSTIFTGKQHMVLDGVTLANLDVTENSSNGTLEGTLLQRLDQCSTPFGRRLLKQWLCAPLCNPESINDRLNGVEDLMESQDIVAEAIEMMKKIPDLERILNRIHSLGLSKKKNHPDSRAIFFDEAKYRYVQFKERVKSFKSKLLQKTLILVSVQGQNGVFPDLKDEIVFFENAFDHNKAKKEGVIVPNKGVDPDYDKAKLDIKMTERKLDKYLDEQRDRISCRQMVFWGSGKNRYQLEIPESALKRVPDEYDLKSSKKGWKRYWTSRRQKGCSSKDCMRRIFESFDERYKIWDTTVQCVAVLDVLVAMAQYSRCGDGIMCRPEVIAIESNQEPFIEIREARHPCVVRTFGGGDFIPNDTVIGIADENDMETDTKIIQVVRLSW</sequence>
<feature type="compositionally biased region" description="Basic and acidic residues" evidence="7">
    <location>
        <begin position="171"/>
        <end position="180"/>
    </location>
</feature>
<dbReference type="Gene3D" id="3.40.50.300">
    <property type="entry name" value="P-loop containing nucleotide triphosphate hydrolases"/>
    <property type="match status" value="1"/>
</dbReference>
<dbReference type="SUPFAM" id="SSF63748">
    <property type="entry name" value="Tudor/PWWP/MBT"/>
    <property type="match status" value="1"/>
</dbReference>
<dbReference type="FunFam" id="3.40.1170.10:FF:000002">
    <property type="entry name" value="DNA mismatch repair protein"/>
    <property type="match status" value="1"/>
</dbReference>
<dbReference type="Pfam" id="PF05190">
    <property type="entry name" value="MutS_IV"/>
    <property type="match status" value="1"/>
</dbReference>
<feature type="compositionally biased region" description="Basic and acidic residues" evidence="7">
    <location>
        <begin position="210"/>
        <end position="227"/>
    </location>
</feature>
<dbReference type="GO" id="GO:0140664">
    <property type="term" value="F:ATP-dependent DNA damage sensor activity"/>
    <property type="evidence" value="ECO:0007669"/>
    <property type="project" value="InterPro"/>
</dbReference>
<dbReference type="AlphaFoldDB" id="A0A6J8BTI3"/>
<dbReference type="InterPro" id="IPR007861">
    <property type="entry name" value="DNA_mismatch_repair_MutS_clamp"/>
</dbReference>
<dbReference type="SMART" id="SM00533">
    <property type="entry name" value="MUTSd"/>
    <property type="match status" value="1"/>
</dbReference>
<keyword evidence="10" id="KW-1185">Reference proteome</keyword>
<dbReference type="GO" id="GO:0030983">
    <property type="term" value="F:mismatched DNA binding"/>
    <property type="evidence" value="ECO:0007669"/>
    <property type="project" value="UniProtKB-UniRule"/>
</dbReference>
<dbReference type="InterPro" id="IPR007860">
    <property type="entry name" value="DNA_mmatch_repair_MutS_con_dom"/>
</dbReference>
<dbReference type="FunFam" id="1.10.1420.10:FF:000005">
    <property type="entry name" value="DNA mismatch repair protein"/>
    <property type="match status" value="1"/>
</dbReference>
<dbReference type="SUPFAM" id="SSF55271">
    <property type="entry name" value="DNA repair protein MutS, domain I"/>
    <property type="match status" value="1"/>
</dbReference>
<comment type="function">
    <text evidence="6">Component of the post-replicative DNA mismatch repair system (MMR).</text>
</comment>
<dbReference type="GO" id="GO:0005524">
    <property type="term" value="F:ATP binding"/>
    <property type="evidence" value="ECO:0007669"/>
    <property type="project" value="UniProtKB-UniRule"/>
</dbReference>
<dbReference type="InterPro" id="IPR045076">
    <property type="entry name" value="MutS"/>
</dbReference>
<dbReference type="Gene3D" id="1.10.1420.10">
    <property type="match status" value="2"/>
</dbReference>
<feature type="compositionally biased region" description="Polar residues" evidence="7">
    <location>
        <begin position="276"/>
        <end position="293"/>
    </location>
</feature>
<dbReference type="Proteomes" id="UP000507470">
    <property type="component" value="Unassembled WGS sequence"/>
</dbReference>
<dbReference type="EMBL" id="CACVKT020003837">
    <property type="protein sequence ID" value="CAC5386039.1"/>
    <property type="molecule type" value="Genomic_DNA"/>
</dbReference>
<dbReference type="InterPro" id="IPR016151">
    <property type="entry name" value="DNA_mismatch_repair_MutS_N"/>
</dbReference>
<dbReference type="GO" id="GO:0006298">
    <property type="term" value="P:mismatch repair"/>
    <property type="evidence" value="ECO:0007669"/>
    <property type="project" value="InterPro"/>
</dbReference>
<dbReference type="SUPFAM" id="SSF48334">
    <property type="entry name" value="DNA repair protein MutS, domain III"/>
    <property type="match status" value="1"/>
</dbReference>
<dbReference type="SUPFAM" id="SSF53150">
    <property type="entry name" value="DNA repair protein MutS, domain II"/>
    <property type="match status" value="1"/>
</dbReference>
<evidence type="ECO:0000256" key="1">
    <source>
        <dbReference type="ARBA" id="ARBA00006271"/>
    </source>
</evidence>
<reference evidence="9 10" key="1">
    <citation type="submission" date="2020-06" db="EMBL/GenBank/DDBJ databases">
        <authorList>
            <person name="Li R."/>
            <person name="Bekaert M."/>
        </authorList>
    </citation>
    <scope>NUCLEOTIDE SEQUENCE [LARGE SCALE GENOMIC DNA]</scope>
    <source>
        <strain evidence="10">wild</strain>
    </source>
</reference>
<keyword evidence="6" id="KW-0234">DNA repair</keyword>
<dbReference type="PROSITE" id="PS50812">
    <property type="entry name" value="PWWP"/>
    <property type="match status" value="1"/>
</dbReference>
<protein>
    <recommendedName>
        <fullName evidence="6">DNA mismatch repair protein</fullName>
    </recommendedName>
</protein>
<keyword evidence="3 6" id="KW-0227">DNA damage</keyword>
<evidence type="ECO:0000256" key="4">
    <source>
        <dbReference type="ARBA" id="ARBA00022840"/>
    </source>
</evidence>
<comment type="similarity">
    <text evidence="1 6">Belongs to the DNA mismatch repair MutS family.</text>
</comment>
<dbReference type="PANTHER" id="PTHR11361:SF148">
    <property type="entry name" value="DNA MISMATCH REPAIR PROTEIN MSH6"/>
    <property type="match status" value="1"/>
</dbReference>
<keyword evidence="5 6" id="KW-0238">DNA-binding</keyword>
<evidence type="ECO:0000313" key="10">
    <source>
        <dbReference type="Proteomes" id="UP000507470"/>
    </source>
</evidence>
<dbReference type="Gene3D" id="3.40.1170.10">
    <property type="entry name" value="DNA repair protein MutS, domain I"/>
    <property type="match status" value="1"/>
</dbReference>
<dbReference type="SMART" id="SM00293">
    <property type="entry name" value="PWWP"/>
    <property type="match status" value="1"/>
</dbReference>
<dbReference type="GO" id="GO:0032301">
    <property type="term" value="C:MutSalpha complex"/>
    <property type="evidence" value="ECO:0007669"/>
    <property type="project" value="TreeGrafter"/>
</dbReference>
<feature type="compositionally biased region" description="Basic and acidic residues" evidence="7">
    <location>
        <begin position="248"/>
        <end position="262"/>
    </location>
</feature>
<dbReference type="CDD" id="cd05837">
    <property type="entry name" value="PWWP_MSH6"/>
    <property type="match status" value="1"/>
</dbReference>
<dbReference type="PIRSF" id="PIRSF037677">
    <property type="entry name" value="DNA_mis_repair_Msh6"/>
    <property type="match status" value="1"/>
</dbReference>
<dbReference type="InterPro" id="IPR007695">
    <property type="entry name" value="DNA_mismatch_repair_MutS-lik_N"/>
</dbReference>